<reference evidence="2" key="2">
    <citation type="journal article" date="2023" name="IMA Fungus">
        <title>Comparative genomic study of the Penicillium genus elucidates a diverse pangenome and 15 lateral gene transfer events.</title>
        <authorList>
            <person name="Petersen C."/>
            <person name="Sorensen T."/>
            <person name="Nielsen M.R."/>
            <person name="Sondergaard T.E."/>
            <person name="Sorensen J.L."/>
            <person name="Fitzpatrick D.A."/>
            <person name="Frisvad J.C."/>
            <person name="Nielsen K.L."/>
        </authorList>
    </citation>
    <scope>NUCLEOTIDE SEQUENCE</scope>
    <source>
        <strain evidence="2">IBT 17660</strain>
    </source>
</reference>
<dbReference type="AlphaFoldDB" id="A0A9W9WGD8"/>
<dbReference type="InterPro" id="IPR002575">
    <property type="entry name" value="Aminoglycoside_PTrfase"/>
</dbReference>
<dbReference type="InterPro" id="IPR011009">
    <property type="entry name" value="Kinase-like_dom_sf"/>
</dbReference>
<organism evidence="2 3">
    <name type="scientific">Penicillium desertorum</name>
    <dbReference type="NCBI Taxonomy" id="1303715"/>
    <lineage>
        <taxon>Eukaryota</taxon>
        <taxon>Fungi</taxon>
        <taxon>Dikarya</taxon>
        <taxon>Ascomycota</taxon>
        <taxon>Pezizomycotina</taxon>
        <taxon>Eurotiomycetes</taxon>
        <taxon>Eurotiomycetidae</taxon>
        <taxon>Eurotiales</taxon>
        <taxon>Aspergillaceae</taxon>
        <taxon>Penicillium</taxon>
    </lineage>
</organism>
<sequence length="295" mass="33512">MATGNICSACSWSPARQDACRYQSHVNLFYGVSNRGVWSLGSNLILKERSIESPNFEVPNIRFLASRTSIPIPQIVEEWEEDDGACFLLTKRIRGQPLSEMWPTMTSADKERVAKQTAEYLTMQLHKLRSNRMESIGGQPIYSAFLFPDTYGIGHGPFSSDDELWAEMSLTLNDRVPEQVRSKLRQRMPTAAPYTFTHGDLANVNIMVENGNLAGILDWESSAFFPVWWEFTCAGIGLGQDDKEWKDLLRSHLPDHTEARNFWLDFFALRNYPNLNERGLALLKECDLGPPGKET</sequence>
<protein>
    <recommendedName>
        <fullName evidence="1">Aminoglycoside phosphotransferase domain-containing protein</fullName>
    </recommendedName>
</protein>
<dbReference type="OrthoDB" id="8300194at2759"/>
<dbReference type="EMBL" id="JAPWDO010000008">
    <property type="protein sequence ID" value="KAJ5459013.1"/>
    <property type="molecule type" value="Genomic_DNA"/>
</dbReference>
<dbReference type="Gene3D" id="3.90.1200.10">
    <property type="match status" value="1"/>
</dbReference>
<comment type="caution">
    <text evidence="2">The sequence shown here is derived from an EMBL/GenBank/DDBJ whole genome shotgun (WGS) entry which is preliminary data.</text>
</comment>
<keyword evidence="3" id="KW-1185">Reference proteome</keyword>
<dbReference type="PANTHER" id="PTHR21310">
    <property type="entry name" value="AMINOGLYCOSIDE PHOSPHOTRANSFERASE-RELATED-RELATED"/>
    <property type="match status" value="1"/>
</dbReference>
<feature type="domain" description="Aminoglycoside phosphotransferase" evidence="1">
    <location>
        <begin position="33"/>
        <end position="243"/>
    </location>
</feature>
<dbReference type="SUPFAM" id="SSF56112">
    <property type="entry name" value="Protein kinase-like (PK-like)"/>
    <property type="match status" value="1"/>
</dbReference>
<dbReference type="Pfam" id="PF01636">
    <property type="entry name" value="APH"/>
    <property type="match status" value="1"/>
</dbReference>
<dbReference type="InterPro" id="IPR051678">
    <property type="entry name" value="AGP_Transferase"/>
</dbReference>
<dbReference type="PANTHER" id="PTHR21310:SF15">
    <property type="entry name" value="AMINOGLYCOSIDE PHOSPHOTRANSFERASE DOMAIN-CONTAINING PROTEIN"/>
    <property type="match status" value="1"/>
</dbReference>
<gene>
    <name evidence="2" type="ORF">N7530_010957</name>
</gene>
<proteinExistence type="predicted"/>
<dbReference type="CDD" id="cd05120">
    <property type="entry name" value="APH_ChoK_like"/>
    <property type="match status" value="1"/>
</dbReference>
<evidence type="ECO:0000259" key="1">
    <source>
        <dbReference type="Pfam" id="PF01636"/>
    </source>
</evidence>
<evidence type="ECO:0000313" key="2">
    <source>
        <dbReference type="EMBL" id="KAJ5459013.1"/>
    </source>
</evidence>
<dbReference type="Proteomes" id="UP001147760">
    <property type="component" value="Unassembled WGS sequence"/>
</dbReference>
<evidence type="ECO:0000313" key="3">
    <source>
        <dbReference type="Proteomes" id="UP001147760"/>
    </source>
</evidence>
<reference evidence="2" key="1">
    <citation type="submission" date="2022-12" db="EMBL/GenBank/DDBJ databases">
        <authorList>
            <person name="Petersen C."/>
        </authorList>
    </citation>
    <scope>NUCLEOTIDE SEQUENCE</scope>
    <source>
        <strain evidence="2">IBT 17660</strain>
    </source>
</reference>
<name>A0A9W9WGD8_9EURO</name>
<accession>A0A9W9WGD8</accession>